<feature type="domain" description="PDZ" evidence="5">
    <location>
        <begin position="583"/>
        <end position="665"/>
    </location>
</feature>
<dbReference type="PANTHER" id="PTHR46227">
    <property type="entry name" value="GLUTAMATE RECEPTOR-INTERACTING PROTEIN GRIP"/>
    <property type="match status" value="1"/>
</dbReference>
<dbReference type="SMART" id="SM00228">
    <property type="entry name" value="PDZ"/>
    <property type="match status" value="7"/>
</dbReference>
<dbReference type="PANTHER" id="PTHR46227:SF2">
    <property type="entry name" value="FI03335P"/>
    <property type="match status" value="1"/>
</dbReference>
<dbReference type="CDD" id="cd06682">
    <property type="entry name" value="PDZ5_GRIP1-2-like"/>
    <property type="match status" value="1"/>
</dbReference>
<dbReference type="CDD" id="cd06681">
    <property type="entry name" value="PDZ2_GRIP1-2-like"/>
    <property type="match status" value="1"/>
</dbReference>
<feature type="non-terminal residue" evidence="7">
    <location>
        <position position="1"/>
    </location>
</feature>
<gene>
    <name evidence="7" type="primary">LOC106474692</name>
</gene>
<dbReference type="CDD" id="cd06683">
    <property type="entry name" value="PDZ6_GRIP1-2-like"/>
    <property type="match status" value="1"/>
</dbReference>
<dbReference type="GeneID" id="106474692"/>
<feature type="domain" description="PDZ" evidence="5">
    <location>
        <begin position="110"/>
        <end position="196"/>
    </location>
</feature>
<evidence type="ECO:0000256" key="3">
    <source>
        <dbReference type="ARBA" id="ARBA00022737"/>
    </source>
</evidence>
<proteinExistence type="predicted"/>
<evidence type="ECO:0000256" key="4">
    <source>
        <dbReference type="SAM" id="MobiDB-lite"/>
    </source>
</evidence>
<name>A0ABM1BY15_LIMPO</name>
<dbReference type="SUPFAM" id="SSF50156">
    <property type="entry name" value="PDZ domain-like"/>
    <property type="match status" value="7"/>
</dbReference>
<organism evidence="6 7">
    <name type="scientific">Limulus polyphemus</name>
    <name type="common">Atlantic horseshoe crab</name>
    <dbReference type="NCBI Taxonomy" id="6850"/>
    <lineage>
        <taxon>Eukaryota</taxon>
        <taxon>Metazoa</taxon>
        <taxon>Ecdysozoa</taxon>
        <taxon>Arthropoda</taxon>
        <taxon>Chelicerata</taxon>
        <taxon>Merostomata</taxon>
        <taxon>Xiphosura</taxon>
        <taxon>Limulidae</taxon>
        <taxon>Limulus</taxon>
    </lineage>
</organism>
<dbReference type="InterPro" id="IPR036034">
    <property type="entry name" value="PDZ_sf"/>
</dbReference>
<sequence>FSEEKRGTSVVELVKKEGSTLGLIISGGTDKGSRPKVANLRPGSIAHRSDALAVGDYIISVNGIRTTRLKHEEIVNLLMNAGEKVTLEVEYEIPASPAEGSVCMCPKVIQVSLEKEDGSFGFTLRGGACSDKLKCRPVTITHVRPGGPADRDGTIKAGDRLLAVNNINLGQATLQDAMTVLKHMDKQVLLTVEYDVSVMDAVRNASGPLLVEIEKSPGTQLGITLTRIQRPENVVVIESIKQATVAERCGALHVGDHILAIDNTRVDQMTAAEATQLLKTSLGEVIRLEILPISQMGLRNVPSVNVRRGQLPLPASSTVQYGYSSSSYNTLSSAGGHSTMSSTNHALVSSFLPPQGHWTLPTGSLSSSNARAVTPAGHLFHTDTTQVILQADHRGFGFTVQGSTFTTELVSSPSLVGSIEPSGPAERSGILQAGDRILAVNRQSTLGMTADEVTSLIQYSLPRVILDIEFDVAESIVPSSGTFTVKLPKHGTGLGITIAAQRYRKQGDALIISDIKKGSIAHRTGTLQPGDKLLAINTIRMDNCTIEDAAEILMAVEDVVKLRIRKDETYSEDPEESGVVIYTVELLRHGGPLGITISGTEDPFDPILISGLTEGGLAERTGAIHVGDCLLAINGQSLRGKPLSDAIFMLQNSGNAVTLKICKQSGDKYHLPRREKTEALPPDSDSYPSSFRSPPPSVDSAVELWDSSGLEMSVSGVRSKQTPQTDRKVSKALTTHNLFADINKNGNGSPQGRPSLKVDRAAAWEDAEWDQSHMSSHSLISEGDSKSDWSKVLEDLETCGQSELLRQIEESILGGDPTNVLNQHFDFSSPVQLQSEDDVYRSKPVTVSEIPLVERDTQGRLFFTDLPDENSSLQGSNSNTLLHSFVSQNTEHQHSIVDDNKFLHSSYEASAITPVPVEIHRVTLFKDAVHDDFGFSVSEGLFDGGVYVNCVRPGGPADLSGLMKPLDRILQLNDTKVCHSDCSTVVPMIASAGEQLHLIITRPAYKEQAACNQWADVGQHSPAESAHLVTKTL</sequence>
<dbReference type="CDD" id="cd06684">
    <property type="entry name" value="PDZ3_GRIP1-2-like"/>
    <property type="match status" value="1"/>
</dbReference>
<comment type="subcellular location">
    <subcellularLocation>
        <location evidence="1">Cytoplasm</location>
    </subcellularLocation>
</comment>
<dbReference type="InterPro" id="IPR001478">
    <property type="entry name" value="PDZ"/>
</dbReference>
<dbReference type="Gene3D" id="2.30.42.10">
    <property type="match status" value="7"/>
</dbReference>
<keyword evidence="2" id="KW-0963">Cytoplasm</keyword>
<protein>
    <submittedName>
        <fullName evidence="7">Glutamate receptor-interacting protein 2-like</fullName>
    </submittedName>
</protein>
<feature type="domain" description="PDZ" evidence="5">
    <location>
        <begin position="10"/>
        <end position="93"/>
    </location>
</feature>
<accession>A0ABM1BY15</accession>
<evidence type="ECO:0000256" key="2">
    <source>
        <dbReference type="ARBA" id="ARBA00022490"/>
    </source>
</evidence>
<dbReference type="Proteomes" id="UP000694941">
    <property type="component" value="Unplaced"/>
</dbReference>
<feature type="domain" description="PDZ" evidence="5">
    <location>
        <begin position="484"/>
        <end position="568"/>
    </location>
</feature>
<keyword evidence="6" id="KW-1185">Reference proteome</keyword>
<dbReference type="RefSeq" id="XP_013790838.2">
    <property type="nucleotide sequence ID" value="XM_013935384.2"/>
</dbReference>
<evidence type="ECO:0000313" key="7">
    <source>
        <dbReference type="RefSeq" id="XP_013790838.2"/>
    </source>
</evidence>
<feature type="region of interest" description="Disordered" evidence="4">
    <location>
        <begin position="670"/>
        <end position="700"/>
    </location>
</feature>
<reference evidence="7" key="1">
    <citation type="submission" date="2025-08" db="UniProtKB">
        <authorList>
            <consortium name="RefSeq"/>
        </authorList>
    </citation>
    <scope>IDENTIFICATION</scope>
    <source>
        <tissue evidence="7">Muscle</tissue>
    </source>
</reference>
<evidence type="ECO:0000259" key="5">
    <source>
        <dbReference type="PROSITE" id="PS50106"/>
    </source>
</evidence>
<dbReference type="Pfam" id="PF00595">
    <property type="entry name" value="PDZ"/>
    <property type="match status" value="7"/>
</dbReference>
<dbReference type="InterPro" id="IPR043545">
    <property type="entry name" value="GRIP1/2"/>
</dbReference>
<dbReference type="PROSITE" id="PS50106">
    <property type="entry name" value="PDZ"/>
    <property type="match status" value="7"/>
</dbReference>
<feature type="domain" description="PDZ" evidence="5">
    <location>
        <begin position="921"/>
        <end position="1004"/>
    </location>
</feature>
<feature type="domain" description="PDZ" evidence="5">
    <location>
        <begin position="210"/>
        <end position="285"/>
    </location>
</feature>
<feature type="domain" description="PDZ" evidence="5">
    <location>
        <begin position="386"/>
        <end position="472"/>
    </location>
</feature>
<keyword evidence="3" id="KW-0677">Repeat</keyword>
<evidence type="ECO:0000256" key="1">
    <source>
        <dbReference type="ARBA" id="ARBA00004496"/>
    </source>
</evidence>
<feature type="compositionally biased region" description="Low complexity" evidence="4">
    <location>
        <begin position="681"/>
        <end position="692"/>
    </location>
</feature>
<dbReference type="CDD" id="cd06685">
    <property type="entry name" value="PDZ7_GRIP1-2-like"/>
    <property type="match status" value="1"/>
</dbReference>
<evidence type="ECO:0000313" key="6">
    <source>
        <dbReference type="Proteomes" id="UP000694941"/>
    </source>
</evidence>